<dbReference type="EMBL" id="BSRZ01000008">
    <property type="protein sequence ID" value="GLW65181.1"/>
    <property type="molecule type" value="Genomic_DNA"/>
</dbReference>
<name>A0A9W6PYA4_9ACTN</name>
<feature type="transmembrane region" description="Helical" evidence="2">
    <location>
        <begin position="157"/>
        <end position="173"/>
    </location>
</feature>
<reference evidence="3" key="1">
    <citation type="submission" date="2023-02" db="EMBL/GenBank/DDBJ databases">
        <title>Actinomadura rubrobrunea NBRC 14622.</title>
        <authorList>
            <person name="Ichikawa N."/>
            <person name="Sato H."/>
            <person name="Tonouchi N."/>
        </authorList>
    </citation>
    <scope>NUCLEOTIDE SEQUENCE</scope>
    <source>
        <strain evidence="3">NBRC 14622</strain>
    </source>
</reference>
<feature type="transmembrane region" description="Helical" evidence="2">
    <location>
        <begin position="127"/>
        <end position="145"/>
    </location>
</feature>
<dbReference type="Proteomes" id="UP001165124">
    <property type="component" value="Unassembled WGS sequence"/>
</dbReference>
<protein>
    <submittedName>
        <fullName evidence="3">Uncharacterized protein</fullName>
    </submittedName>
</protein>
<proteinExistence type="predicted"/>
<dbReference type="AlphaFoldDB" id="A0A9W6PYA4"/>
<evidence type="ECO:0000313" key="3">
    <source>
        <dbReference type="EMBL" id="GLW65181.1"/>
    </source>
</evidence>
<feature type="region of interest" description="Disordered" evidence="1">
    <location>
        <begin position="313"/>
        <end position="339"/>
    </location>
</feature>
<comment type="caution">
    <text evidence="3">The sequence shown here is derived from an EMBL/GenBank/DDBJ whole genome shotgun (WGS) entry which is preliminary data.</text>
</comment>
<feature type="transmembrane region" description="Helical" evidence="2">
    <location>
        <begin position="12"/>
        <end position="38"/>
    </location>
</feature>
<evidence type="ECO:0000313" key="4">
    <source>
        <dbReference type="Proteomes" id="UP001165124"/>
    </source>
</evidence>
<feature type="transmembrane region" description="Helical" evidence="2">
    <location>
        <begin position="85"/>
        <end position="107"/>
    </location>
</feature>
<feature type="compositionally biased region" description="Basic and acidic residues" evidence="1">
    <location>
        <begin position="313"/>
        <end position="336"/>
    </location>
</feature>
<keyword evidence="4" id="KW-1185">Reference proteome</keyword>
<keyword evidence="2" id="KW-0472">Membrane</keyword>
<keyword evidence="2" id="KW-0812">Transmembrane</keyword>
<gene>
    <name evidence="3" type="ORF">Arub01_34250</name>
</gene>
<evidence type="ECO:0000256" key="2">
    <source>
        <dbReference type="SAM" id="Phobius"/>
    </source>
</evidence>
<organism evidence="3 4">
    <name type="scientific">Actinomadura rubrobrunea</name>
    <dbReference type="NCBI Taxonomy" id="115335"/>
    <lineage>
        <taxon>Bacteria</taxon>
        <taxon>Bacillati</taxon>
        <taxon>Actinomycetota</taxon>
        <taxon>Actinomycetes</taxon>
        <taxon>Streptosporangiales</taxon>
        <taxon>Thermomonosporaceae</taxon>
        <taxon>Actinomadura</taxon>
    </lineage>
</organism>
<keyword evidence="2" id="KW-1133">Transmembrane helix</keyword>
<sequence>MSPRRDRRRALWWAALAASAMPLLLGILISLFSVQGNAGLGFFGSGECPGWRLHMQVWPLQLLVGMPFLVVGPAFAVWARTRSPVPGWTGVALLLAAGLTGPLAAAHDLARRGEGCAEVWEPMLPRTLTGALFLLVPAGLVYAAVRRRRVPGRRSRAVGAFTMAVVLLLATGGDQGRRRIVAIDPEECRVTRGPTAQADEVARIEAIARMPVATRERAYLCMLRGYDAPFYGPSSSSRHQDVADGEFLWRGRRACERLRSQGRLTKGETEEWRRLGGLARRPWRVDDALTFLCPDAMLPRARAAAETRRRLEQQYRKERAEDEASCRRSARRDPRAVRQKTALVTTGEGGGYSISDEGGGAGPFGKAIDDGLIAADRIAAVVMTGVENDDICITVRAYRTTPPLDLERWDRVAEVGIDSSRGAVRVFMPMDAPPKLPILTAAGPGTYRVRVHVRNRDAAELPDGPLETHLVEVFPGTSTRLVVHKNTGRR</sequence>
<evidence type="ECO:0000256" key="1">
    <source>
        <dbReference type="SAM" id="MobiDB-lite"/>
    </source>
</evidence>
<accession>A0A9W6PYA4</accession>
<feature type="transmembrane region" description="Helical" evidence="2">
    <location>
        <begin position="58"/>
        <end position="78"/>
    </location>
</feature>